<dbReference type="EMBL" id="BAABME010035586">
    <property type="protein sequence ID" value="GAA0159374.1"/>
    <property type="molecule type" value="Genomic_DNA"/>
</dbReference>
<evidence type="ECO:0000313" key="2">
    <source>
        <dbReference type="EMBL" id="GAA0159374.1"/>
    </source>
</evidence>
<protein>
    <submittedName>
        <fullName evidence="2">Uncharacterized protein</fullName>
    </submittedName>
</protein>
<feature type="region of interest" description="Disordered" evidence="1">
    <location>
        <begin position="151"/>
        <end position="177"/>
    </location>
</feature>
<dbReference type="Proteomes" id="UP001454036">
    <property type="component" value="Unassembled WGS sequence"/>
</dbReference>
<proteinExistence type="predicted"/>
<evidence type="ECO:0000313" key="3">
    <source>
        <dbReference type="Proteomes" id="UP001454036"/>
    </source>
</evidence>
<feature type="region of interest" description="Disordered" evidence="1">
    <location>
        <begin position="1"/>
        <end position="31"/>
    </location>
</feature>
<evidence type="ECO:0000256" key="1">
    <source>
        <dbReference type="SAM" id="MobiDB-lite"/>
    </source>
</evidence>
<comment type="caution">
    <text evidence="2">The sequence shown here is derived from an EMBL/GenBank/DDBJ whole genome shotgun (WGS) entry which is preliminary data.</text>
</comment>
<sequence>MGKNQQYHLTTPKYVRQAGRPKESSRRDITEIKSCKGKQVLTRWHSHTCNYYGVQDHNVRTCAKKKGEYEGEGSGDPSRGESARGESAVEESTRGENGGLSRGEIVEGESARGEDATQNRNQAELSFVKLLNLYDWMNMMKSIVPLTPVTQKTTLPQKGPSLKILEAQPEQQKEAPP</sequence>
<feature type="compositionally biased region" description="Basic and acidic residues" evidence="1">
    <location>
        <begin position="20"/>
        <end position="31"/>
    </location>
</feature>
<name>A0AAV3Q5N4_LITER</name>
<reference evidence="2 3" key="1">
    <citation type="submission" date="2024-01" db="EMBL/GenBank/DDBJ databases">
        <title>The complete chloroplast genome sequence of Lithospermum erythrorhizon: insights into the phylogenetic relationship among Boraginaceae species and the maternal lineages of purple gromwells.</title>
        <authorList>
            <person name="Okada T."/>
            <person name="Watanabe K."/>
        </authorList>
    </citation>
    <scope>NUCLEOTIDE SEQUENCE [LARGE SCALE GENOMIC DNA]</scope>
</reference>
<dbReference type="AlphaFoldDB" id="A0AAV3Q5N4"/>
<organism evidence="2 3">
    <name type="scientific">Lithospermum erythrorhizon</name>
    <name type="common">Purple gromwell</name>
    <name type="synonym">Lithospermum officinale var. erythrorhizon</name>
    <dbReference type="NCBI Taxonomy" id="34254"/>
    <lineage>
        <taxon>Eukaryota</taxon>
        <taxon>Viridiplantae</taxon>
        <taxon>Streptophyta</taxon>
        <taxon>Embryophyta</taxon>
        <taxon>Tracheophyta</taxon>
        <taxon>Spermatophyta</taxon>
        <taxon>Magnoliopsida</taxon>
        <taxon>eudicotyledons</taxon>
        <taxon>Gunneridae</taxon>
        <taxon>Pentapetalae</taxon>
        <taxon>asterids</taxon>
        <taxon>lamiids</taxon>
        <taxon>Boraginales</taxon>
        <taxon>Boraginaceae</taxon>
        <taxon>Boraginoideae</taxon>
        <taxon>Lithospermeae</taxon>
        <taxon>Lithospermum</taxon>
    </lineage>
</organism>
<accession>A0AAV3Q5N4</accession>
<keyword evidence="3" id="KW-1185">Reference proteome</keyword>
<gene>
    <name evidence="2" type="ORF">LIER_43478</name>
</gene>
<feature type="region of interest" description="Disordered" evidence="1">
    <location>
        <begin position="65"/>
        <end position="118"/>
    </location>
</feature>